<proteinExistence type="predicted"/>
<reference evidence="1 2" key="1">
    <citation type="journal article" date="2019" name="Biochem. Eng. J.">
        <title>Metabolic engineering of the marine bacteria Neptunomonas concharum for the production of acetoin and meso-2,3-butanediol from acetate.</title>
        <authorList>
            <person name="Li W."/>
            <person name="Pu N."/>
            <person name="Liu C.-X."/>
            <person name="Yuan Q.-P."/>
            <person name="Li Z.-J."/>
        </authorList>
    </citation>
    <scope>NUCLEOTIDE SEQUENCE [LARGE SCALE GENOMIC DNA]</scope>
    <source>
        <strain evidence="1 2">JCM17730</strain>
    </source>
</reference>
<evidence type="ECO:0000313" key="1">
    <source>
        <dbReference type="EMBL" id="QEQ95649.1"/>
    </source>
</evidence>
<dbReference type="Proteomes" id="UP000324760">
    <property type="component" value="Chromosome"/>
</dbReference>
<dbReference type="OrthoDB" id="6089780at2"/>
<dbReference type="EMBL" id="CP043869">
    <property type="protein sequence ID" value="QEQ95649.1"/>
    <property type="molecule type" value="Genomic_DNA"/>
</dbReference>
<organism evidence="1 2">
    <name type="scientific">Neptunomonas concharum</name>
    <dbReference type="NCBI Taxonomy" id="1031538"/>
    <lineage>
        <taxon>Bacteria</taxon>
        <taxon>Pseudomonadati</taxon>
        <taxon>Pseudomonadota</taxon>
        <taxon>Gammaproteobacteria</taxon>
        <taxon>Oceanospirillales</taxon>
        <taxon>Oceanospirillaceae</taxon>
        <taxon>Neptunomonas</taxon>
    </lineage>
</organism>
<gene>
    <name evidence="1" type="ORF">F0U83_02420</name>
</gene>
<keyword evidence="2" id="KW-1185">Reference proteome</keyword>
<sequence length="59" mass="6515">MNDFTLEELAALLAVFQRAGECEGALEQSLLGRLQQAHDERLELESMDFDDCLGGACKL</sequence>
<evidence type="ECO:0000313" key="2">
    <source>
        <dbReference type="Proteomes" id="UP000324760"/>
    </source>
</evidence>
<name>A0A5P1R7L3_9GAMM</name>
<dbReference type="RefSeq" id="WP_138986353.1">
    <property type="nucleotide sequence ID" value="NZ_CP043869.1"/>
</dbReference>
<dbReference type="KEGG" id="ncu:F0U83_02420"/>
<dbReference type="AlphaFoldDB" id="A0A5P1R7L3"/>
<accession>A0A5P1R7L3</accession>
<protein>
    <submittedName>
        <fullName evidence="1">Uncharacterized protein</fullName>
    </submittedName>
</protein>